<comment type="caution">
    <text evidence="1">The sequence shown here is derived from an EMBL/GenBank/DDBJ whole genome shotgun (WGS) entry which is preliminary data.</text>
</comment>
<reference evidence="1 2" key="1">
    <citation type="journal article" date="2016" name="Nat. Commun.">
        <title>Thousands of microbial genomes shed light on interconnected biogeochemical processes in an aquifer system.</title>
        <authorList>
            <person name="Anantharaman K."/>
            <person name="Brown C.T."/>
            <person name="Hug L.A."/>
            <person name="Sharon I."/>
            <person name="Castelle C.J."/>
            <person name="Probst A.J."/>
            <person name="Thomas B.C."/>
            <person name="Singh A."/>
            <person name="Wilkins M.J."/>
            <person name="Karaoz U."/>
            <person name="Brodie E.L."/>
            <person name="Williams K.H."/>
            <person name="Hubbard S.S."/>
            <person name="Banfield J.F."/>
        </authorList>
    </citation>
    <scope>NUCLEOTIDE SEQUENCE [LARGE SCALE GENOMIC DNA]</scope>
</reference>
<dbReference type="AlphaFoldDB" id="A0A1G1WCB4"/>
<protein>
    <recommendedName>
        <fullName evidence="3">CopG family transcriptional regulator</fullName>
    </recommendedName>
</protein>
<dbReference type="Proteomes" id="UP000177588">
    <property type="component" value="Unassembled WGS sequence"/>
</dbReference>
<name>A0A1G1WCB4_9BACT</name>
<dbReference type="EMBL" id="MHCT01000031">
    <property type="protein sequence ID" value="OGY25328.1"/>
    <property type="molecule type" value="Genomic_DNA"/>
</dbReference>
<organism evidence="1 2">
    <name type="scientific">Candidatus Woykebacteria bacterium RBG_16_44_10</name>
    <dbReference type="NCBI Taxonomy" id="1802597"/>
    <lineage>
        <taxon>Bacteria</taxon>
        <taxon>Candidatus Woykeibacteriota</taxon>
    </lineage>
</organism>
<evidence type="ECO:0000313" key="2">
    <source>
        <dbReference type="Proteomes" id="UP000177588"/>
    </source>
</evidence>
<evidence type="ECO:0008006" key="3">
    <source>
        <dbReference type="Google" id="ProtNLM"/>
    </source>
</evidence>
<gene>
    <name evidence="1" type="ORF">A2Z24_00615</name>
</gene>
<accession>A0A1G1WCB4</accession>
<evidence type="ECO:0000313" key="1">
    <source>
        <dbReference type="EMBL" id="OGY25328.1"/>
    </source>
</evidence>
<dbReference type="STRING" id="1802597.A2Z24_00615"/>
<sequence>MTTRLNISIPTETATKLKKIAPKRGVSSFLAEAAEEKISKLEREKALKELLEAPPAFTDVKDSVKWVRELRRSDEKRLRRIWRRKV</sequence>
<proteinExistence type="predicted"/>